<feature type="binding site" evidence="14">
    <location>
        <begin position="102"/>
        <end position="104"/>
    </location>
    <ligand>
        <name>ATP</name>
        <dbReference type="ChEBI" id="CHEBI:30616"/>
    </ligand>
</feature>
<comment type="subcellular location">
    <subcellularLocation>
        <location evidence="2 13">Nucleus</location>
    </subcellularLocation>
</comment>
<dbReference type="EMBL" id="JABAYA010000075">
    <property type="protein sequence ID" value="KAF7726633.1"/>
    <property type="molecule type" value="Genomic_DNA"/>
</dbReference>
<comment type="cofactor">
    <cofactor evidence="15">
        <name>Mg(2+)</name>
        <dbReference type="ChEBI" id="CHEBI:18420"/>
    </cofactor>
    <text evidence="15">Binds 2 magnesium ions. Also active with manganese.</text>
</comment>
<evidence type="ECO:0000259" key="19">
    <source>
        <dbReference type="Pfam" id="PF04928"/>
    </source>
</evidence>
<comment type="caution">
    <text evidence="21">The sequence shown here is derived from an EMBL/GenBank/DDBJ whole genome shotgun (WGS) entry which is preliminary data.</text>
</comment>
<dbReference type="PANTHER" id="PTHR10682:SF10">
    <property type="entry name" value="POLYNUCLEOTIDE ADENYLYLTRANSFERASE"/>
    <property type="match status" value="1"/>
</dbReference>
<dbReference type="FunFam" id="3.30.70.590:FF:000003">
    <property type="entry name" value="Poly(A) polymerase"/>
    <property type="match status" value="1"/>
</dbReference>
<keyword evidence="17" id="KW-0472">Membrane</keyword>
<feature type="binding site" evidence="15">
    <location>
        <position position="104"/>
    </location>
    <ligand>
        <name>Mg(2+)</name>
        <dbReference type="ChEBI" id="CHEBI:18420"/>
        <label>2</label>
        <note>catalytic</note>
    </ligand>
</feature>
<keyword evidence="17" id="KW-0812">Transmembrane</keyword>
<feature type="compositionally biased region" description="Low complexity" evidence="16">
    <location>
        <begin position="545"/>
        <end position="556"/>
    </location>
</feature>
<feature type="binding site" evidence="14">
    <location>
        <position position="226"/>
    </location>
    <ligand>
        <name>ATP</name>
        <dbReference type="ChEBI" id="CHEBI:30616"/>
    </ligand>
</feature>
<feature type="binding site" evidence="15">
    <location>
        <position position="104"/>
    </location>
    <ligand>
        <name>Mg(2+)</name>
        <dbReference type="ChEBI" id="CHEBI:18420"/>
        <label>1</label>
        <note>catalytic</note>
    </ligand>
</feature>
<dbReference type="GO" id="GO:0005524">
    <property type="term" value="F:ATP binding"/>
    <property type="evidence" value="ECO:0007669"/>
    <property type="project" value="UniProtKB-UniRule"/>
</dbReference>
<sequence>MSQEATRYWGVTAPISSAPPTDHELKLTEDLVNTLHEYGLFESEQEAKKRIVVLGKLNQLVKDFVYRVSKMKGFPDSLAKEAGGKIFTFGSYRLGVHGAGADIDTLCVFPKHVEREHFFTIMYDMLKERSEVMELTAVVDAYVPVIKMHFSGIPIDFVCARLGVSRVPDDLELADNNILKGLDERCVRSLNGSRVTDEILRLVPNIPVFRTALRTIKLWAKRRAVYSNVMGFLGGVAWAMLVARICQLYPNGCAAMVICRFFRIMYQWKWPQPVLLKAMEDGPLQVRVWNPKLYPADKSHRMPIITPAYPSMCATHNVTDSTKAILLKEFKRGMDIVEKIMIGPGKWDELFEKSDFFDAYKHYLQVIASSDSTDAQLKWSGLVESRLRQLVLKLELVDMLVLAHPYNKGIEKVHYCLTDEERWNAAHGDYSSERSFTLTEGNMEANHIQQIKEKEGLSDEEANNIRPVYTTTFYIGLCVEPKSDGSTGPRKLNLIWPTQEFLKLVKGWDKFDESSMSIIVRNMKGSMIPSELAGEGKKLKRPQTKSKSSTAPTTPSKKFRGDESNGAVSPYRSPSTTDALMKEATQGPGIPVASTANQ</sequence>
<comment type="cofactor">
    <cofactor evidence="1">
        <name>Mn(2+)</name>
        <dbReference type="ChEBI" id="CHEBI:29035"/>
    </cofactor>
</comment>
<dbReference type="GO" id="GO:0031123">
    <property type="term" value="P:RNA 3'-end processing"/>
    <property type="evidence" value="ECO:0007669"/>
    <property type="project" value="InterPro"/>
</dbReference>
<dbReference type="Pfam" id="PF04926">
    <property type="entry name" value="PAP_RNA-bind"/>
    <property type="match status" value="1"/>
</dbReference>
<dbReference type="InterPro" id="IPR014492">
    <property type="entry name" value="PolyA_polymerase"/>
</dbReference>
<dbReference type="GO" id="GO:1990817">
    <property type="term" value="F:poly(A) RNA polymerase activity"/>
    <property type="evidence" value="ECO:0007669"/>
    <property type="project" value="UniProtKB-UniRule"/>
</dbReference>
<organism evidence="21 22">
    <name type="scientific">Apophysomyces ossiformis</name>
    <dbReference type="NCBI Taxonomy" id="679940"/>
    <lineage>
        <taxon>Eukaryota</taxon>
        <taxon>Fungi</taxon>
        <taxon>Fungi incertae sedis</taxon>
        <taxon>Mucoromycota</taxon>
        <taxon>Mucoromycotina</taxon>
        <taxon>Mucoromycetes</taxon>
        <taxon>Mucorales</taxon>
        <taxon>Mucorineae</taxon>
        <taxon>Mucoraceae</taxon>
        <taxon>Apophysomyces</taxon>
    </lineage>
</organism>
<dbReference type="OrthoDB" id="412748at2759"/>
<evidence type="ECO:0000256" key="11">
    <source>
        <dbReference type="ARBA" id="ARBA00023211"/>
    </source>
</evidence>
<keyword evidence="4 13" id="KW-0507">mRNA processing</keyword>
<evidence type="ECO:0000256" key="16">
    <source>
        <dbReference type="SAM" id="MobiDB-lite"/>
    </source>
</evidence>
<comment type="function">
    <text evidence="13">Polymerase that creates the 3'-poly(A) tail of mRNA's.</text>
</comment>
<dbReference type="SUPFAM" id="SSF81631">
    <property type="entry name" value="PAP/OAS1 substrate-binding domain"/>
    <property type="match status" value="1"/>
</dbReference>
<proteinExistence type="inferred from homology"/>
<keyword evidence="12 13" id="KW-0539">Nucleus</keyword>
<keyword evidence="5 13" id="KW-0808">Transferase</keyword>
<gene>
    <name evidence="21" type="primary">PAP1_2</name>
    <name evidence="21" type="ORF">EC973_008597</name>
</gene>
<dbReference type="FunFam" id="1.10.1410.10:FF:000001">
    <property type="entry name" value="Putative poly(A) polymerase gamma"/>
    <property type="match status" value="1"/>
</dbReference>
<feature type="binding site" evidence="14">
    <location>
        <position position="156"/>
    </location>
    <ligand>
        <name>ATP</name>
        <dbReference type="ChEBI" id="CHEBI:30616"/>
    </ligand>
</feature>
<dbReference type="EC" id="2.7.7.19" evidence="13"/>
<dbReference type="Gene3D" id="3.30.70.590">
    <property type="entry name" value="Poly(A) polymerase predicted RNA binding domain"/>
    <property type="match status" value="1"/>
</dbReference>
<keyword evidence="22" id="KW-1185">Reference proteome</keyword>
<keyword evidence="10" id="KW-0694">RNA-binding</keyword>
<evidence type="ECO:0000256" key="6">
    <source>
        <dbReference type="ARBA" id="ARBA00022723"/>
    </source>
</evidence>
<dbReference type="InterPro" id="IPR043519">
    <property type="entry name" value="NT_sf"/>
</dbReference>
<feature type="binding site" evidence="14">
    <location>
        <begin position="89"/>
        <end position="91"/>
    </location>
    <ligand>
        <name>ATP</name>
        <dbReference type="ChEBI" id="CHEBI:30616"/>
    </ligand>
</feature>
<evidence type="ECO:0000256" key="5">
    <source>
        <dbReference type="ARBA" id="ARBA00022679"/>
    </source>
</evidence>
<dbReference type="InterPro" id="IPR007010">
    <property type="entry name" value="PolA_pol_RNA-bd_dom"/>
</dbReference>
<evidence type="ECO:0000256" key="14">
    <source>
        <dbReference type="PIRSR" id="PIRSR018425-1"/>
    </source>
</evidence>
<dbReference type="SUPFAM" id="SSF55003">
    <property type="entry name" value="PAP/Archaeal CCA-adding enzyme, C-terminal domain"/>
    <property type="match status" value="1"/>
</dbReference>
<feature type="transmembrane region" description="Helical" evidence="17">
    <location>
        <begin position="224"/>
        <end position="243"/>
    </location>
</feature>
<keyword evidence="21" id="KW-0548">Nucleotidyltransferase</keyword>
<evidence type="ECO:0000256" key="2">
    <source>
        <dbReference type="ARBA" id="ARBA00004123"/>
    </source>
</evidence>
<keyword evidence="8 13" id="KW-0067">ATP-binding</keyword>
<feature type="binding site" evidence="15">
    <location>
        <position position="156"/>
    </location>
    <ligand>
        <name>Mg(2+)</name>
        <dbReference type="ChEBI" id="CHEBI:18420"/>
        <label>2</label>
        <note>catalytic</note>
    </ligand>
</feature>
<dbReference type="Pfam" id="PF04928">
    <property type="entry name" value="PAP_central"/>
    <property type="match status" value="1"/>
</dbReference>
<reference evidence="21" key="1">
    <citation type="submission" date="2020-01" db="EMBL/GenBank/DDBJ databases">
        <title>Genome Sequencing of Three Apophysomyces-Like Fungal Strains Confirms a Novel Fungal Genus in the Mucoromycota with divergent Burkholderia-like Endosymbiotic Bacteria.</title>
        <authorList>
            <person name="Stajich J.E."/>
            <person name="Macias A.M."/>
            <person name="Carter-House D."/>
            <person name="Lovett B."/>
            <person name="Kasson L.R."/>
            <person name="Berry K."/>
            <person name="Grigoriev I."/>
            <person name="Chang Y."/>
            <person name="Spatafora J."/>
            <person name="Kasson M.T."/>
        </authorList>
    </citation>
    <scope>NUCLEOTIDE SEQUENCE</scope>
    <source>
        <strain evidence="21">NRRL A-21654</strain>
    </source>
</reference>
<feature type="region of interest" description="Disordered" evidence="16">
    <location>
        <begin position="529"/>
        <end position="598"/>
    </location>
</feature>
<dbReference type="PANTHER" id="PTHR10682">
    <property type="entry name" value="POLY A POLYMERASE"/>
    <property type="match status" value="1"/>
</dbReference>
<dbReference type="GO" id="GO:0046872">
    <property type="term" value="F:metal ion binding"/>
    <property type="evidence" value="ECO:0007669"/>
    <property type="project" value="UniProtKB-KW"/>
</dbReference>
<dbReference type="AlphaFoldDB" id="A0A8H7BMR7"/>
<evidence type="ECO:0000256" key="4">
    <source>
        <dbReference type="ARBA" id="ARBA00022664"/>
    </source>
</evidence>
<keyword evidence="17" id="KW-1133">Transmembrane helix</keyword>
<keyword evidence="6 15" id="KW-0479">Metal-binding</keyword>
<keyword evidence="11" id="KW-0464">Manganese</keyword>
<feature type="binding site" evidence="15">
    <location>
        <position position="102"/>
    </location>
    <ligand>
        <name>Mg(2+)</name>
        <dbReference type="ChEBI" id="CHEBI:18420"/>
        <label>2</label>
        <note>catalytic</note>
    </ligand>
</feature>
<evidence type="ECO:0000259" key="20">
    <source>
        <dbReference type="Pfam" id="PF20750"/>
    </source>
</evidence>
<keyword evidence="7 13" id="KW-0547">Nucleotide-binding</keyword>
<evidence type="ECO:0000313" key="21">
    <source>
        <dbReference type="EMBL" id="KAF7726633.1"/>
    </source>
</evidence>
<evidence type="ECO:0000256" key="7">
    <source>
        <dbReference type="ARBA" id="ARBA00022741"/>
    </source>
</evidence>
<feature type="binding site" evidence="15">
    <location>
        <position position="102"/>
    </location>
    <ligand>
        <name>Mg(2+)</name>
        <dbReference type="ChEBI" id="CHEBI:18420"/>
        <label>1</label>
        <note>catalytic</note>
    </ligand>
</feature>
<dbReference type="PIRSF" id="PIRSF018425">
    <property type="entry name" value="PolyA_polymerase"/>
    <property type="match status" value="1"/>
</dbReference>
<evidence type="ECO:0000256" key="9">
    <source>
        <dbReference type="ARBA" id="ARBA00022842"/>
    </source>
</evidence>
<dbReference type="Pfam" id="PF20750">
    <property type="entry name" value="PAP_NTPase"/>
    <property type="match status" value="1"/>
</dbReference>
<evidence type="ECO:0000256" key="3">
    <source>
        <dbReference type="ARBA" id="ARBA00010912"/>
    </source>
</evidence>
<dbReference type="GO" id="GO:0005634">
    <property type="term" value="C:nucleus"/>
    <property type="evidence" value="ECO:0007669"/>
    <property type="project" value="UniProtKB-SubCell"/>
</dbReference>
<dbReference type="FunFam" id="3.30.460.10:FF:000002">
    <property type="entry name" value="Poly(A) polymerase alpha, putative"/>
    <property type="match status" value="1"/>
</dbReference>
<comment type="similarity">
    <text evidence="3 13">Belongs to the poly(A) polymerase family.</text>
</comment>
<dbReference type="SUPFAM" id="SSF81301">
    <property type="entry name" value="Nucleotidyltransferase"/>
    <property type="match status" value="1"/>
</dbReference>
<dbReference type="CDD" id="cd05402">
    <property type="entry name" value="NT_PAP_TUTase"/>
    <property type="match status" value="1"/>
</dbReference>
<evidence type="ECO:0000256" key="15">
    <source>
        <dbReference type="PIRSR" id="PIRSR018425-2"/>
    </source>
</evidence>
<name>A0A8H7BMR7_9FUNG</name>
<keyword evidence="9 15" id="KW-0460">Magnesium</keyword>
<feature type="binding site" evidence="14">
    <location>
        <position position="217"/>
    </location>
    <ligand>
        <name>ATP</name>
        <dbReference type="ChEBI" id="CHEBI:30616"/>
    </ligand>
</feature>
<evidence type="ECO:0000256" key="8">
    <source>
        <dbReference type="ARBA" id="ARBA00022840"/>
    </source>
</evidence>
<accession>A0A8H7BMR7</accession>
<dbReference type="GO" id="GO:0003723">
    <property type="term" value="F:RNA binding"/>
    <property type="evidence" value="ECO:0007669"/>
    <property type="project" value="UniProtKB-UniRule"/>
</dbReference>
<evidence type="ECO:0000256" key="17">
    <source>
        <dbReference type="SAM" id="Phobius"/>
    </source>
</evidence>
<dbReference type="InterPro" id="IPR011068">
    <property type="entry name" value="NuclTrfase_I-like_C"/>
</dbReference>
<dbReference type="GO" id="GO:0006397">
    <property type="term" value="P:mRNA processing"/>
    <property type="evidence" value="ECO:0007669"/>
    <property type="project" value="UniProtKB-KW"/>
</dbReference>
<dbReference type="Proteomes" id="UP000605846">
    <property type="component" value="Unassembled WGS sequence"/>
</dbReference>
<evidence type="ECO:0000256" key="13">
    <source>
        <dbReference type="PIRNR" id="PIRNR018425"/>
    </source>
</evidence>
<evidence type="ECO:0000256" key="12">
    <source>
        <dbReference type="ARBA" id="ARBA00023242"/>
    </source>
</evidence>
<evidence type="ECO:0000256" key="1">
    <source>
        <dbReference type="ARBA" id="ARBA00001936"/>
    </source>
</evidence>
<evidence type="ECO:0000259" key="18">
    <source>
        <dbReference type="Pfam" id="PF04926"/>
    </source>
</evidence>
<comment type="catalytic activity">
    <reaction evidence="13">
        <text>RNA(n) + ATP = RNA(n)-3'-adenine ribonucleotide + diphosphate</text>
        <dbReference type="Rhea" id="RHEA:11332"/>
        <dbReference type="Rhea" id="RHEA-COMP:14527"/>
        <dbReference type="Rhea" id="RHEA-COMP:17347"/>
        <dbReference type="ChEBI" id="CHEBI:30616"/>
        <dbReference type="ChEBI" id="CHEBI:33019"/>
        <dbReference type="ChEBI" id="CHEBI:140395"/>
        <dbReference type="ChEBI" id="CHEBI:173115"/>
        <dbReference type="EC" id="2.7.7.19"/>
    </reaction>
</comment>
<evidence type="ECO:0000313" key="22">
    <source>
        <dbReference type="Proteomes" id="UP000605846"/>
    </source>
</evidence>
<evidence type="ECO:0000256" key="10">
    <source>
        <dbReference type="ARBA" id="ARBA00022884"/>
    </source>
</evidence>
<feature type="domain" description="Poly(A) polymerase central" evidence="19">
    <location>
        <begin position="208"/>
        <end position="353"/>
    </location>
</feature>
<dbReference type="InterPro" id="IPR007012">
    <property type="entry name" value="PolA_pol_cen_dom"/>
</dbReference>
<dbReference type="Gene3D" id="1.10.1410.10">
    <property type="match status" value="1"/>
</dbReference>
<protein>
    <recommendedName>
        <fullName evidence="13">Poly(A) polymerase</fullName>
        <ecNumber evidence="13">2.7.7.19</ecNumber>
    </recommendedName>
</protein>
<dbReference type="InterPro" id="IPR048840">
    <property type="entry name" value="PolA_pol_NTPase"/>
</dbReference>
<feature type="binding site" evidence="14">
    <location>
        <begin position="235"/>
        <end position="236"/>
    </location>
    <ligand>
        <name>ATP</name>
        <dbReference type="ChEBI" id="CHEBI:30616"/>
    </ligand>
</feature>
<dbReference type="Gene3D" id="3.30.460.10">
    <property type="entry name" value="Beta Polymerase, domain 2"/>
    <property type="match status" value="1"/>
</dbReference>
<feature type="domain" description="Poly(A) polymerase nucleotidyltransferase" evidence="20">
    <location>
        <begin position="10"/>
        <end position="203"/>
    </location>
</feature>
<feature type="domain" description="Poly(A) polymerase RNA-binding" evidence="18">
    <location>
        <begin position="355"/>
        <end position="538"/>
    </location>
</feature>